<keyword evidence="1" id="KW-0472">Membrane</keyword>
<dbReference type="EMBL" id="BKCJ010253740">
    <property type="protein sequence ID" value="GEZ21990.1"/>
    <property type="molecule type" value="Genomic_DNA"/>
</dbReference>
<dbReference type="AlphaFoldDB" id="A0A699I743"/>
<gene>
    <name evidence="2" type="ORF">Tci_493963</name>
</gene>
<evidence type="ECO:0000313" key="2">
    <source>
        <dbReference type="EMBL" id="GEZ21990.1"/>
    </source>
</evidence>
<proteinExistence type="predicted"/>
<feature type="non-terminal residue" evidence="2">
    <location>
        <position position="1"/>
    </location>
</feature>
<name>A0A699I743_TANCI</name>
<evidence type="ECO:0000256" key="1">
    <source>
        <dbReference type="SAM" id="Phobius"/>
    </source>
</evidence>
<feature type="transmembrane region" description="Helical" evidence="1">
    <location>
        <begin position="77"/>
        <end position="99"/>
    </location>
</feature>
<keyword evidence="1" id="KW-1133">Transmembrane helix</keyword>
<keyword evidence="1" id="KW-0812">Transmembrane</keyword>
<sequence>SSGLRRFFRYAMFIYSFYLCYSLSLYPFTKRYAQPYFFSCLIRQTFKTLCLLNYALMIRHDYDITSSLRRWALQKQLRNLVLLVVELTLIIIVQIPIAINQVFMWRRNQSSTSDTLPSNTIPNLKGEMKAITTWSGVAYEGPSIPTPIKVVEQVTGETMDKEQTNFQGTMLLKKLLEKLGDPGKFLIPCDFREWIEEYAQEIPGFSNNSSSGNPTSTFEPILFESSLSLTPFEGSNFILEEIDAYLKDESISPEIDHADCDPEGDICFIEKLLNDDPFLLPPIDLKQ</sequence>
<protein>
    <submittedName>
        <fullName evidence="2">Reverse transcriptase domain-containing protein</fullName>
    </submittedName>
</protein>
<organism evidence="2">
    <name type="scientific">Tanacetum cinerariifolium</name>
    <name type="common">Dalmatian daisy</name>
    <name type="synonym">Chrysanthemum cinerariifolium</name>
    <dbReference type="NCBI Taxonomy" id="118510"/>
    <lineage>
        <taxon>Eukaryota</taxon>
        <taxon>Viridiplantae</taxon>
        <taxon>Streptophyta</taxon>
        <taxon>Embryophyta</taxon>
        <taxon>Tracheophyta</taxon>
        <taxon>Spermatophyta</taxon>
        <taxon>Magnoliopsida</taxon>
        <taxon>eudicotyledons</taxon>
        <taxon>Gunneridae</taxon>
        <taxon>Pentapetalae</taxon>
        <taxon>asterids</taxon>
        <taxon>campanulids</taxon>
        <taxon>Asterales</taxon>
        <taxon>Asteraceae</taxon>
        <taxon>Asteroideae</taxon>
        <taxon>Anthemideae</taxon>
        <taxon>Anthemidinae</taxon>
        <taxon>Tanacetum</taxon>
    </lineage>
</organism>
<keyword evidence="2" id="KW-0808">Transferase</keyword>
<accession>A0A699I743</accession>
<keyword evidence="2" id="KW-0695">RNA-directed DNA polymerase</keyword>
<comment type="caution">
    <text evidence="2">The sequence shown here is derived from an EMBL/GenBank/DDBJ whole genome shotgun (WGS) entry which is preliminary data.</text>
</comment>
<reference evidence="2" key="1">
    <citation type="journal article" date="2019" name="Sci. Rep.">
        <title>Draft genome of Tanacetum cinerariifolium, the natural source of mosquito coil.</title>
        <authorList>
            <person name="Yamashiro T."/>
            <person name="Shiraishi A."/>
            <person name="Satake H."/>
            <person name="Nakayama K."/>
        </authorList>
    </citation>
    <scope>NUCLEOTIDE SEQUENCE</scope>
</reference>
<keyword evidence="2" id="KW-0548">Nucleotidyltransferase</keyword>
<feature type="transmembrane region" description="Helical" evidence="1">
    <location>
        <begin position="36"/>
        <end position="56"/>
    </location>
</feature>
<feature type="transmembrane region" description="Helical" evidence="1">
    <location>
        <begin position="7"/>
        <end position="24"/>
    </location>
</feature>
<dbReference type="GO" id="GO:0003964">
    <property type="term" value="F:RNA-directed DNA polymerase activity"/>
    <property type="evidence" value="ECO:0007669"/>
    <property type="project" value="UniProtKB-KW"/>
</dbReference>